<protein>
    <submittedName>
        <fullName evidence="1">Uncharacterized protein</fullName>
    </submittedName>
</protein>
<reference evidence="1 2" key="1">
    <citation type="submission" date="2018-06" db="EMBL/GenBank/DDBJ databases">
        <authorList>
            <consortium name="Pathogen Informatics"/>
            <person name="Doyle S."/>
        </authorList>
    </citation>
    <scope>NUCLEOTIDE SEQUENCE [LARGE SCALE GENOMIC DNA]</scope>
    <source>
        <strain evidence="1 2">NCTC10283</strain>
    </source>
</reference>
<organism evidence="1 2">
    <name type="scientific">Alysiella crassa</name>
    <dbReference type="NCBI Taxonomy" id="153491"/>
    <lineage>
        <taxon>Bacteria</taxon>
        <taxon>Pseudomonadati</taxon>
        <taxon>Pseudomonadota</taxon>
        <taxon>Betaproteobacteria</taxon>
        <taxon>Neisseriales</taxon>
        <taxon>Neisseriaceae</taxon>
        <taxon>Alysiella</taxon>
    </lineage>
</organism>
<evidence type="ECO:0000313" key="2">
    <source>
        <dbReference type="Proteomes" id="UP000254209"/>
    </source>
</evidence>
<gene>
    <name evidence="1" type="ORF">NCTC10283_01340</name>
</gene>
<dbReference type="Proteomes" id="UP000254209">
    <property type="component" value="Unassembled WGS sequence"/>
</dbReference>
<keyword evidence="2" id="KW-1185">Reference proteome</keyword>
<proteinExistence type="predicted"/>
<name>A0A376BNF4_9NEIS</name>
<evidence type="ECO:0000313" key="1">
    <source>
        <dbReference type="EMBL" id="SSY71200.1"/>
    </source>
</evidence>
<accession>A0A376BNF4</accession>
<dbReference type="AlphaFoldDB" id="A0A376BNF4"/>
<dbReference type="EMBL" id="UFSO01000002">
    <property type="protein sequence ID" value="SSY71200.1"/>
    <property type="molecule type" value="Genomic_DNA"/>
</dbReference>
<sequence length="39" mass="4483">MLIFNNLILIKFIFSGSLSVHDKKSTIKKEVRINSVVSY</sequence>